<dbReference type="SMART" id="SM00342">
    <property type="entry name" value="HTH_ARAC"/>
    <property type="match status" value="1"/>
</dbReference>
<dbReference type="GO" id="GO:0043565">
    <property type="term" value="F:sequence-specific DNA binding"/>
    <property type="evidence" value="ECO:0007669"/>
    <property type="project" value="InterPro"/>
</dbReference>
<protein>
    <submittedName>
        <fullName evidence="5">Exoenzyme S synthesis regulatory protein ExsA</fullName>
    </submittedName>
</protein>
<dbReference type="SUPFAM" id="SSF46689">
    <property type="entry name" value="Homeodomain-like"/>
    <property type="match status" value="2"/>
</dbReference>
<dbReference type="Proteomes" id="UP000193778">
    <property type="component" value="Unassembled WGS sequence"/>
</dbReference>
<evidence type="ECO:0000256" key="1">
    <source>
        <dbReference type="ARBA" id="ARBA00023015"/>
    </source>
</evidence>
<evidence type="ECO:0000313" key="5">
    <source>
        <dbReference type="EMBL" id="SLN63020.1"/>
    </source>
</evidence>
<keyword evidence="3" id="KW-0804">Transcription</keyword>
<sequence>MADPFSEIITLLQPKASYSKLVHASGPFRVHRENVNEAFYCSLLTGRARLEVEGKEPLVLNAGDFVLIPAVKSFTFSSMDPPPPADLVNHPVEGEDGIFRLGASDADPEVQQLVGHCTFASPDADLLISLLPDLIFVRGEGRLAALTGLVRDEARANRPARDVIVENLLQVLLIEAFRSGADPAPTAGLLHGLADVRVGPSLRAMHAAPAHSWTVQALATEAGLSRSAFFTRFEGVMGMPPMSYLQNWRMTLAKHMLRAGDLSIAEISAQTGYGSSSAFSTAFSRYVGCPPARYSKTIATQ</sequence>
<evidence type="ECO:0000259" key="4">
    <source>
        <dbReference type="PROSITE" id="PS01124"/>
    </source>
</evidence>
<keyword evidence="6" id="KW-1185">Reference proteome</keyword>
<dbReference type="EMBL" id="FWFP01000009">
    <property type="protein sequence ID" value="SLN63020.1"/>
    <property type="molecule type" value="Genomic_DNA"/>
</dbReference>
<dbReference type="InterPro" id="IPR009057">
    <property type="entry name" value="Homeodomain-like_sf"/>
</dbReference>
<evidence type="ECO:0000256" key="2">
    <source>
        <dbReference type="ARBA" id="ARBA00023125"/>
    </source>
</evidence>
<gene>
    <name evidence="5" type="primary">exsA</name>
    <name evidence="5" type="ORF">RUM8411_03111</name>
</gene>
<dbReference type="RefSeq" id="WP_085823606.1">
    <property type="nucleotide sequence ID" value="NZ_FWFP01000009.1"/>
</dbReference>
<evidence type="ECO:0000313" key="6">
    <source>
        <dbReference type="Proteomes" id="UP000193778"/>
    </source>
</evidence>
<dbReference type="Gene3D" id="1.10.10.60">
    <property type="entry name" value="Homeodomain-like"/>
    <property type="match status" value="2"/>
</dbReference>
<name>A0A1X6ZWC7_9RHOB</name>
<evidence type="ECO:0000256" key="3">
    <source>
        <dbReference type="ARBA" id="ARBA00023163"/>
    </source>
</evidence>
<dbReference type="InterPro" id="IPR018060">
    <property type="entry name" value="HTH_AraC"/>
</dbReference>
<dbReference type="InterPro" id="IPR050204">
    <property type="entry name" value="AraC_XylS_family_regulators"/>
</dbReference>
<dbReference type="Pfam" id="PF12833">
    <property type="entry name" value="HTH_18"/>
    <property type="match status" value="1"/>
</dbReference>
<keyword evidence="2" id="KW-0238">DNA-binding</keyword>
<organism evidence="5 6">
    <name type="scientific">Ruegeria meonggei</name>
    <dbReference type="NCBI Taxonomy" id="1446476"/>
    <lineage>
        <taxon>Bacteria</taxon>
        <taxon>Pseudomonadati</taxon>
        <taxon>Pseudomonadota</taxon>
        <taxon>Alphaproteobacteria</taxon>
        <taxon>Rhodobacterales</taxon>
        <taxon>Roseobacteraceae</taxon>
        <taxon>Ruegeria</taxon>
    </lineage>
</organism>
<dbReference type="InterPro" id="IPR018062">
    <property type="entry name" value="HTH_AraC-typ_CS"/>
</dbReference>
<dbReference type="PANTHER" id="PTHR46796:SF7">
    <property type="entry name" value="ARAC FAMILY TRANSCRIPTIONAL REGULATOR"/>
    <property type="match status" value="1"/>
</dbReference>
<dbReference type="Gene3D" id="2.60.120.10">
    <property type="entry name" value="Jelly Rolls"/>
    <property type="match status" value="1"/>
</dbReference>
<dbReference type="OrthoDB" id="9783876at2"/>
<dbReference type="InterPro" id="IPR032783">
    <property type="entry name" value="AraC_lig"/>
</dbReference>
<dbReference type="Pfam" id="PF12852">
    <property type="entry name" value="Cupin_6"/>
    <property type="match status" value="1"/>
</dbReference>
<feature type="domain" description="HTH araC/xylS-type" evidence="4">
    <location>
        <begin position="199"/>
        <end position="297"/>
    </location>
</feature>
<reference evidence="6" key="1">
    <citation type="submission" date="2017-03" db="EMBL/GenBank/DDBJ databases">
        <authorList>
            <person name="Rodrigo-Torres L."/>
            <person name="Arahal R.D."/>
            <person name="Lucena T."/>
        </authorList>
    </citation>
    <scope>NUCLEOTIDE SEQUENCE [LARGE SCALE GENOMIC DNA]</scope>
    <source>
        <strain evidence="6">CECT 8411</strain>
    </source>
</reference>
<dbReference type="AlphaFoldDB" id="A0A1X6ZWC7"/>
<keyword evidence="1" id="KW-0805">Transcription regulation</keyword>
<dbReference type="PROSITE" id="PS01124">
    <property type="entry name" value="HTH_ARAC_FAMILY_2"/>
    <property type="match status" value="1"/>
</dbReference>
<dbReference type="PROSITE" id="PS00041">
    <property type="entry name" value="HTH_ARAC_FAMILY_1"/>
    <property type="match status" value="1"/>
</dbReference>
<dbReference type="PANTHER" id="PTHR46796">
    <property type="entry name" value="HTH-TYPE TRANSCRIPTIONAL ACTIVATOR RHAS-RELATED"/>
    <property type="match status" value="1"/>
</dbReference>
<dbReference type="InterPro" id="IPR014710">
    <property type="entry name" value="RmlC-like_jellyroll"/>
</dbReference>
<dbReference type="GO" id="GO:0003700">
    <property type="term" value="F:DNA-binding transcription factor activity"/>
    <property type="evidence" value="ECO:0007669"/>
    <property type="project" value="InterPro"/>
</dbReference>
<proteinExistence type="predicted"/>
<accession>A0A1X6ZWC7</accession>